<feature type="compositionally biased region" description="Gly residues" evidence="1">
    <location>
        <begin position="149"/>
        <end position="163"/>
    </location>
</feature>
<comment type="caution">
    <text evidence="3">The sequence shown here is derived from an EMBL/GenBank/DDBJ whole genome shotgun (WGS) entry which is preliminary data.</text>
</comment>
<keyword evidence="4" id="KW-1185">Reference proteome</keyword>
<evidence type="ECO:0000313" key="3">
    <source>
        <dbReference type="EMBL" id="MBO2454599.1"/>
    </source>
</evidence>
<gene>
    <name evidence="3" type="ORF">J4573_46455</name>
</gene>
<feature type="region of interest" description="Disordered" evidence="1">
    <location>
        <begin position="130"/>
        <end position="196"/>
    </location>
</feature>
<evidence type="ECO:0000256" key="2">
    <source>
        <dbReference type="SAM" id="SignalP"/>
    </source>
</evidence>
<evidence type="ECO:0000256" key="1">
    <source>
        <dbReference type="SAM" id="MobiDB-lite"/>
    </source>
</evidence>
<dbReference type="RefSeq" id="WP_208262821.1">
    <property type="nucleotide sequence ID" value="NZ_JAGEOJ010000027.1"/>
</dbReference>
<evidence type="ECO:0000313" key="4">
    <source>
        <dbReference type="Proteomes" id="UP000669179"/>
    </source>
</evidence>
<dbReference type="AlphaFoldDB" id="A0A939T9S8"/>
<dbReference type="EMBL" id="JAGEOJ010000027">
    <property type="protein sequence ID" value="MBO2454599.1"/>
    <property type="molecule type" value="Genomic_DNA"/>
</dbReference>
<proteinExistence type="predicted"/>
<name>A0A939T9S8_9ACTN</name>
<reference evidence="3" key="1">
    <citation type="submission" date="2021-03" db="EMBL/GenBank/DDBJ databases">
        <authorList>
            <person name="Kanchanasin P."/>
            <person name="Saeng-In P."/>
            <person name="Phongsopitanun W."/>
            <person name="Yuki M."/>
            <person name="Kudo T."/>
            <person name="Ohkuma M."/>
            <person name="Tanasupawat S."/>
        </authorList>
    </citation>
    <scope>NUCLEOTIDE SEQUENCE</scope>
    <source>
        <strain evidence="3">GKU 128</strain>
    </source>
</reference>
<dbReference type="Proteomes" id="UP000669179">
    <property type="component" value="Unassembled WGS sequence"/>
</dbReference>
<feature type="chain" id="PRO_5039546029" description="Secreted protein" evidence="2">
    <location>
        <begin position="22"/>
        <end position="196"/>
    </location>
</feature>
<feature type="signal peptide" evidence="2">
    <location>
        <begin position="1"/>
        <end position="21"/>
    </location>
</feature>
<keyword evidence="2" id="KW-0732">Signal</keyword>
<feature type="compositionally biased region" description="Gly residues" evidence="1">
    <location>
        <begin position="184"/>
        <end position="196"/>
    </location>
</feature>
<organism evidence="3 4">
    <name type="scientific">Actinomadura barringtoniae</name>
    <dbReference type="NCBI Taxonomy" id="1427535"/>
    <lineage>
        <taxon>Bacteria</taxon>
        <taxon>Bacillati</taxon>
        <taxon>Actinomycetota</taxon>
        <taxon>Actinomycetes</taxon>
        <taxon>Streptosporangiales</taxon>
        <taxon>Thermomonosporaceae</taxon>
        <taxon>Actinomadura</taxon>
    </lineage>
</organism>
<evidence type="ECO:0008006" key="5">
    <source>
        <dbReference type="Google" id="ProtNLM"/>
    </source>
</evidence>
<protein>
    <recommendedName>
        <fullName evidence="5">Secreted protein</fullName>
    </recommendedName>
</protein>
<sequence length="196" mass="20074">MRRQSFAVLALVPALALGLGACGNGKNGATGSATAKAASDADKMRQYAKCMRDNGINMPDPEVDANGNIRMKMNGPAKGGPPPADMDAKMKAAEDKCKHLQPNGGKPKKLNAQELAQMRNMAKCMREHGVNMPDPDPNGGGIKMTKRGSAGGGPQTNSDGGGDVDPESSTFKAAQKACAKYDPKGGGGVSTSRSGG</sequence>
<accession>A0A939T9S8</accession>
<dbReference type="PROSITE" id="PS51257">
    <property type="entry name" value="PROKAR_LIPOPROTEIN"/>
    <property type="match status" value="1"/>
</dbReference>